<dbReference type="InterPro" id="IPR024041">
    <property type="entry name" value="NH4_transpt_AmtB-like_dom"/>
</dbReference>
<feature type="transmembrane region" description="Helical" evidence="5">
    <location>
        <begin position="49"/>
        <end position="73"/>
    </location>
</feature>
<name>A0A834Z0C4_TETSI</name>
<organism evidence="7 8">
    <name type="scientific">Tetracentron sinense</name>
    <name type="common">Spur-leaf</name>
    <dbReference type="NCBI Taxonomy" id="13715"/>
    <lineage>
        <taxon>Eukaryota</taxon>
        <taxon>Viridiplantae</taxon>
        <taxon>Streptophyta</taxon>
        <taxon>Embryophyta</taxon>
        <taxon>Tracheophyta</taxon>
        <taxon>Spermatophyta</taxon>
        <taxon>Magnoliopsida</taxon>
        <taxon>Trochodendrales</taxon>
        <taxon>Trochodendraceae</taxon>
        <taxon>Tetracentron</taxon>
    </lineage>
</organism>
<accession>A0A834Z0C4</accession>
<dbReference type="Gene3D" id="1.10.3430.10">
    <property type="entry name" value="Ammonium transporter AmtB like domains"/>
    <property type="match status" value="1"/>
</dbReference>
<dbReference type="PANTHER" id="PTHR11730">
    <property type="entry name" value="AMMONIUM TRANSPORTER"/>
    <property type="match status" value="1"/>
</dbReference>
<evidence type="ECO:0000256" key="5">
    <source>
        <dbReference type="SAM" id="Phobius"/>
    </source>
</evidence>
<reference evidence="7 8" key="1">
    <citation type="submission" date="2020-04" db="EMBL/GenBank/DDBJ databases">
        <title>Plant Genome Project.</title>
        <authorList>
            <person name="Zhang R.-G."/>
        </authorList>
    </citation>
    <scope>NUCLEOTIDE SEQUENCE [LARGE SCALE GENOMIC DNA]</scope>
    <source>
        <strain evidence="7">YNK0</strain>
        <tissue evidence="7">Leaf</tissue>
    </source>
</reference>
<keyword evidence="8" id="KW-1185">Reference proteome</keyword>
<dbReference type="AlphaFoldDB" id="A0A834Z0C4"/>
<evidence type="ECO:0000256" key="2">
    <source>
        <dbReference type="ARBA" id="ARBA00022692"/>
    </source>
</evidence>
<evidence type="ECO:0000313" key="7">
    <source>
        <dbReference type="EMBL" id="KAF8397300.1"/>
    </source>
</evidence>
<feature type="transmembrane region" description="Helical" evidence="5">
    <location>
        <begin position="16"/>
        <end position="37"/>
    </location>
</feature>
<sequence length="110" mass="12338">MEVSWENSVTESINTIYLLFSVYLIFVMQLGFAMLCAGPVRAKNAMNIMLTNVIDAVVGSVSYYLFGFAFAFVHDEIAGLDISSHGGYAHAHPEENQPRFYADYARMQNQ</sequence>
<dbReference type="GO" id="GO:0008519">
    <property type="term" value="F:ammonium channel activity"/>
    <property type="evidence" value="ECO:0007669"/>
    <property type="project" value="InterPro"/>
</dbReference>
<dbReference type="InterPro" id="IPR029020">
    <property type="entry name" value="Ammonium/urea_transptr"/>
</dbReference>
<dbReference type="GO" id="GO:0005886">
    <property type="term" value="C:plasma membrane"/>
    <property type="evidence" value="ECO:0007669"/>
    <property type="project" value="TreeGrafter"/>
</dbReference>
<proteinExistence type="predicted"/>
<evidence type="ECO:0000313" key="8">
    <source>
        <dbReference type="Proteomes" id="UP000655225"/>
    </source>
</evidence>
<dbReference type="OrthoDB" id="534912at2759"/>
<evidence type="ECO:0000256" key="1">
    <source>
        <dbReference type="ARBA" id="ARBA00004141"/>
    </source>
</evidence>
<comment type="caution">
    <text evidence="7">The sequence shown here is derived from an EMBL/GenBank/DDBJ whole genome shotgun (WGS) entry which is preliminary data.</text>
</comment>
<evidence type="ECO:0000256" key="4">
    <source>
        <dbReference type="ARBA" id="ARBA00023136"/>
    </source>
</evidence>
<dbReference type="Pfam" id="PF00909">
    <property type="entry name" value="Ammonium_transp"/>
    <property type="match status" value="1"/>
</dbReference>
<dbReference type="EMBL" id="JABCRI010000011">
    <property type="protein sequence ID" value="KAF8397300.1"/>
    <property type="molecule type" value="Genomic_DNA"/>
</dbReference>
<comment type="subcellular location">
    <subcellularLocation>
        <location evidence="1">Membrane</location>
        <topology evidence="1">Multi-pass membrane protein</topology>
    </subcellularLocation>
</comment>
<keyword evidence="4 5" id="KW-0472">Membrane</keyword>
<keyword evidence="3 5" id="KW-1133">Transmembrane helix</keyword>
<feature type="domain" description="Ammonium transporter AmtB-like" evidence="6">
    <location>
        <begin position="17"/>
        <end position="76"/>
    </location>
</feature>
<dbReference type="GO" id="GO:0097272">
    <property type="term" value="P:ammonium homeostasis"/>
    <property type="evidence" value="ECO:0007669"/>
    <property type="project" value="TreeGrafter"/>
</dbReference>
<gene>
    <name evidence="7" type="ORF">HHK36_016213</name>
</gene>
<evidence type="ECO:0000259" key="6">
    <source>
        <dbReference type="Pfam" id="PF00909"/>
    </source>
</evidence>
<evidence type="ECO:0000256" key="3">
    <source>
        <dbReference type="ARBA" id="ARBA00022989"/>
    </source>
</evidence>
<keyword evidence="2 5" id="KW-0812">Transmembrane</keyword>
<dbReference type="Proteomes" id="UP000655225">
    <property type="component" value="Unassembled WGS sequence"/>
</dbReference>
<protein>
    <recommendedName>
        <fullName evidence="6">Ammonium transporter AmtB-like domain-containing protein</fullName>
    </recommendedName>
</protein>
<dbReference type="SUPFAM" id="SSF111352">
    <property type="entry name" value="Ammonium transporter"/>
    <property type="match status" value="1"/>
</dbReference>
<dbReference type="PANTHER" id="PTHR11730:SF95">
    <property type="entry name" value="AMMONIUM TRANSPORTER 1 MEMBER 3"/>
    <property type="match status" value="1"/>
</dbReference>